<evidence type="ECO:0000256" key="6">
    <source>
        <dbReference type="ARBA" id="ARBA00022927"/>
    </source>
</evidence>
<comment type="caution">
    <text evidence="15">The sequence shown here is derived from an EMBL/GenBank/DDBJ whole genome shotgun (WGS) entry which is preliminary data.</text>
</comment>
<keyword evidence="3" id="KW-0813">Transport</keyword>
<dbReference type="GO" id="GO:0015031">
    <property type="term" value="P:protein transport"/>
    <property type="evidence" value="ECO:0007669"/>
    <property type="project" value="UniProtKB-KW"/>
</dbReference>
<feature type="transmembrane region" description="Helical" evidence="13">
    <location>
        <begin position="97"/>
        <end position="115"/>
    </location>
</feature>
<evidence type="ECO:0000256" key="11">
    <source>
        <dbReference type="ARBA" id="ARBA00037962"/>
    </source>
</evidence>
<keyword evidence="7 13" id="KW-1133">Transmembrane helix</keyword>
<comment type="subcellular location">
    <subcellularLocation>
        <location evidence="1">Endoplasmic reticulum membrane</location>
        <topology evidence="1">Single-pass type IV membrane protein</topology>
    </subcellularLocation>
    <subcellularLocation>
        <location evidence="2">Golgi apparatus membrane</location>
        <topology evidence="2">Single-pass type IV membrane protein</topology>
    </subcellularLocation>
</comment>
<dbReference type="GO" id="GO:0000139">
    <property type="term" value="C:Golgi membrane"/>
    <property type="evidence" value="ECO:0007669"/>
    <property type="project" value="UniProtKB-SubCell"/>
</dbReference>
<gene>
    <name evidence="15" type="ORF">M6B38_151565</name>
    <name evidence="16" type="ORF">M6B38_308280</name>
</gene>
<dbReference type="SUPFAM" id="SSF58038">
    <property type="entry name" value="SNARE fusion complex"/>
    <property type="match status" value="1"/>
</dbReference>
<proteinExistence type="inferred from homology"/>
<dbReference type="Gene3D" id="1.20.5.110">
    <property type="match status" value="1"/>
</dbReference>
<accession>A0AAX6F710</accession>
<evidence type="ECO:0000256" key="10">
    <source>
        <dbReference type="ARBA" id="ARBA00023136"/>
    </source>
</evidence>
<evidence type="ECO:0000256" key="7">
    <source>
        <dbReference type="ARBA" id="ARBA00022989"/>
    </source>
</evidence>
<dbReference type="EMBL" id="JANAVB010008799">
    <property type="protein sequence ID" value="KAJ6841230.1"/>
    <property type="molecule type" value="Genomic_DNA"/>
</dbReference>
<dbReference type="Proteomes" id="UP001140949">
    <property type="component" value="Unassembled WGS sequence"/>
</dbReference>
<evidence type="ECO:0000256" key="8">
    <source>
        <dbReference type="ARBA" id="ARBA00023034"/>
    </source>
</evidence>
<keyword evidence="9" id="KW-0175">Coiled coil</keyword>
<evidence type="ECO:0000256" key="5">
    <source>
        <dbReference type="ARBA" id="ARBA00022824"/>
    </source>
</evidence>
<keyword evidence="17" id="KW-1185">Reference proteome</keyword>
<evidence type="ECO:0000256" key="2">
    <source>
        <dbReference type="ARBA" id="ARBA00004409"/>
    </source>
</evidence>
<evidence type="ECO:0000256" key="9">
    <source>
        <dbReference type="ARBA" id="ARBA00023054"/>
    </source>
</evidence>
<keyword evidence="4 13" id="KW-0812">Transmembrane</keyword>
<evidence type="ECO:0000256" key="4">
    <source>
        <dbReference type="ARBA" id="ARBA00022692"/>
    </source>
</evidence>
<dbReference type="AlphaFoldDB" id="A0AAX6F710"/>
<evidence type="ECO:0000313" key="15">
    <source>
        <dbReference type="EMBL" id="KAJ6811959.1"/>
    </source>
</evidence>
<evidence type="ECO:0000256" key="1">
    <source>
        <dbReference type="ARBA" id="ARBA00004163"/>
    </source>
</evidence>
<dbReference type="InterPro" id="IPR000727">
    <property type="entry name" value="T_SNARE_dom"/>
</dbReference>
<reference evidence="15" key="2">
    <citation type="submission" date="2023-04" db="EMBL/GenBank/DDBJ databases">
        <authorList>
            <person name="Bruccoleri R.E."/>
            <person name="Oakeley E.J."/>
            <person name="Faust A.-M."/>
            <person name="Dessus-Babus S."/>
            <person name="Altorfer M."/>
            <person name="Burckhardt D."/>
            <person name="Oertli M."/>
            <person name="Naumann U."/>
            <person name="Petersen F."/>
            <person name="Wong J."/>
        </authorList>
    </citation>
    <scope>NUCLEOTIDE SEQUENCE</scope>
    <source>
        <strain evidence="15">GSM-AAB239-AS_SAM_17_03QT</strain>
        <tissue evidence="15">Leaf</tissue>
    </source>
</reference>
<comment type="function">
    <text evidence="12">Required for vesicular transport from the ER to the Golgi complex. Functions as a SNARE associated with ER-derived vesicles.</text>
</comment>
<protein>
    <submittedName>
        <fullName evidence="15">Bet1-like protein</fullName>
    </submittedName>
</protein>
<dbReference type="SMART" id="SM00397">
    <property type="entry name" value="t_SNARE"/>
    <property type="match status" value="1"/>
</dbReference>
<name>A0AAX6F710_IRIPA</name>
<evidence type="ECO:0000256" key="3">
    <source>
        <dbReference type="ARBA" id="ARBA00022448"/>
    </source>
</evidence>
<evidence type="ECO:0000256" key="13">
    <source>
        <dbReference type="SAM" id="Phobius"/>
    </source>
</evidence>
<evidence type="ECO:0000256" key="12">
    <source>
        <dbReference type="ARBA" id="ARBA00060029"/>
    </source>
</evidence>
<dbReference type="EMBL" id="JANAVB010031417">
    <property type="protein sequence ID" value="KAJ6811959.1"/>
    <property type="molecule type" value="Genomic_DNA"/>
</dbReference>
<dbReference type="CDD" id="cd15841">
    <property type="entry name" value="SNARE_Qc"/>
    <property type="match status" value="1"/>
</dbReference>
<sequence>MANPYYGSGPLRARPVGNPDEIQLRIDPMNADLDEEITGLSRRIGLLKGVAQEIGTEAKFQNDLITQLQMTLVKAQAGVKNNMRRMSKSIIQNGSNHLLHVILFALFCFFVVYFWSKFSRR</sequence>
<comment type="similarity">
    <text evidence="11">Belongs to the BET1 family.</text>
</comment>
<dbReference type="GO" id="GO:0005789">
    <property type="term" value="C:endoplasmic reticulum membrane"/>
    <property type="evidence" value="ECO:0007669"/>
    <property type="project" value="UniProtKB-SubCell"/>
</dbReference>
<evidence type="ECO:0000313" key="17">
    <source>
        <dbReference type="Proteomes" id="UP001140949"/>
    </source>
</evidence>
<organism evidence="15 17">
    <name type="scientific">Iris pallida</name>
    <name type="common">Sweet iris</name>
    <dbReference type="NCBI Taxonomy" id="29817"/>
    <lineage>
        <taxon>Eukaryota</taxon>
        <taxon>Viridiplantae</taxon>
        <taxon>Streptophyta</taxon>
        <taxon>Embryophyta</taxon>
        <taxon>Tracheophyta</taxon>
        <taxon>Spermatophyta</taxon>
        <taxon>Magnoliopsida</taxon>
        <taxon>Liliopsida</taxon>
        <taxon>Asparagales</taxon>
        <taxon>Iridaceae</taxon>
        <taxon>Iridoideae</taxon>
        <taxon>Irideae</taxon>
        <taxon>Iris</taxon>
    </lineage>
</organism>
<dbReference type="PANTHER" id="PTHR12791">
    <property type="entry name" value="GOLGI SNARE BET1-RELATED"/>
    <property type="match status" value="1"/>
</dbReference>
<reference evidence="15" key="1">
    <citation type="journal article" date="2023" name="GigaByte">
        <title>Genome assembly of the bearded iris, Iris pallida Lam.</title>
        <authorList>
            <person name="Bruccoleri R.E."/>
            <person name="Oakeley E.J."/>
            <person name="Faust A.M.E."/>
            <person name="Altorfer M."/>
            <person name="Dessus-Babus S."/>
            <person name="Burckhardt D."/>
            <person name="Oertli M."/>
            <person name="Naumann U."/>
            <person name="Petersen F."/>
            <person name="Wong J."/>
        </authorList>
    </citation>
    <scope>NUCLEOTIDE SEQUENCE</scope>
    <source>
        <strain evidence="15">GSM-AAB239-AS_SAM_17_03QT</strain>
    </source>
</reference>
<dbReference type="PROSITE" id="PS50192">
    <property type="entry name" value="T_SNARE"/>
    <property type="match status" value="1"/>
</dbReference>
<evidence type="ECO:0000259" key="14">
    <source>
        <dbReference type="PROSITE" id="PS50192"/>
    </source>
</evidence>
<keyword evidence="5" id="KW-0256">Endoplasmic reticulum</keyword>
<keyword evidence="10 13" id="KW-0472">Membrane</keyword>
<dbReference type="FunFam" id="1.20.5.110:FF:000056">
    <property type="entry name" value="Bet1-like protein At4g14600"/>
    <property type="match status" value="1"/>
</dbReference>
<feature type="domain" description="T-SNARE coiled-coil homology" evidence="14">
    <location>
        <begin position="27"/>
        <end position="89"/>
    </location>
</feature>
<evidence type="ECO:0000313" key="16">
    <source>
        <dbReference type="EMBL" id="KAJ6841230.1"/>
    </source>
</evidence>
<keyword evidence="6" id="KW-0653">Protein transport</keyword>
<keyword evidence="8" id="KW-0333">Golgi apparatus</keyword>